<dbReference type="Proteomes" id="UP000320762">
    <property type="component" value="Unassembled WGS sequence"/>
</dbReference>
<comment type="caution">
    <text evidence="2">The sequence shown here is derived from an EMBL/GenBank/DDBJ whole genome shotgun (WGS) entry which is preliminary data.</text>
</comment>
<gene>
    <name evidence="2" type="ORF">BD626DRAFT_570809</name>
</gene>
<evidence type="ECO:0000313" key="3">
    <source>
        <dbReference type="Proteomes" id="UP000320762"/>
    </source>
</evidence>
<dbReference type="EMBL" id="VDMD01000016">
    <property type="protein sequence ID" value="TRM61608.1"/>
    <property type="molecule type" value="Genomic_DNA"/>
</dbReference>
<feature type="transmembrane region" description="Helical" evidence="1">
    <location>
        <begin position="12"/>
        <end position="32"/>
    </location>
</feature>
<keyword evidence="1" id="KW-1133">Transmembrane helix</keyword>
<reference evidence="2 3" key="1">
    <citation type="journal article" date="2019" name="New Phytol.">
        <title>Comparative genomics reveals unique wood-decay strategies and fruiting body development in the Schizophyllaceae.</title>
        <authorList>
            <person name="Almasi E."/>
            <person name="Sahu N."/>
            <person name="Krizsan K."/>
            <person name="Balint B."/>
            <person name="Kovacs G.M."/>
            <person name="Kiss B."/>
            <person name="Cseklye J."/>
            <person name="Drula E."/>
            <person name="Henrissat B."/>
            <person name="Nagy I."/>
            <person name="Chovatia M."/>
            <person name="Adam C."/>
            <person name="LaButti K."/>
            <person name="Lipzen A."/>
            <person name="Riley R."/>
            <person name="Grigoriev I.V."/>
            <person name="Nagy L.G."/>
        </authorList>
    </citation>
    <scope>NUCLEOTIDE SEQUENCE [LARGE SCALE GENOMIC DNA]</scope>
    <source>
        <strain evidence="2 3">NL-1724</strain>
    </source>
</reference>
<evidence type="ECO:0000256" key="1">
    <source>
        <dbReference type="SAM" id="Phobius"/>
    </source>
</evidence>
<proteinExistence type="predicted"/>
<organism evidence="2 3">
    <name type="scientific">Schizophyllum amplum</name>
    <dbReference type="NCBI Taxonomy" id="97359"/>
    <lineage>
        <taxon>Eukaryota</taxon>
        <taxon>Fungi</taxon>
        <taxon>Dikarya</taxon>
        <taxon>Basidiomycota</taxon>
        <taxon>Agaricomycotina</taxon>
        <taxon>Agaricomycetes</taxon>
        <taxon>Agaricomycetidae</taxon>
        <taxon>Agaricales</taxon>
        <taxon>Schizophyllaceae</taxon>
        <taxon>Schizophyllum</taxon>
    </lineage>
</organism>
<dbReference type="OrthoDB" id="2747602at2759"/>
<evidence type="ECO:0000313" key="2">
    <source>
        <dbReference type="EMBL" id="TRM61608.1"/>
    </source>
</evidence>
<accession>A0A550C9Y4</accession>
<keyword evidence="1" id="KW-0812">Transmembrane</keyword>
<sequence>MSGQTADSVKALMPIFFVVAIFLSAALLWCLASTCMGPSIIDAFSDLWEYIFLSAREFTGRSQPTRLYDEEDLLEMDSGYRRFGRGPFN</sequence>
<protein>
    <submittedName>
        <fullName evidence="2">Uncharacterized protein</fullName>
    </submittedName>
</protein>
<dbReference type="AlphaFoldDB" id="A0A550C9Y4"/>
<name>A0A550C9Y4_9AGAR</name>
<keyword evidence="3" id="KW-1185">Reference proteome</keyword>
<keyword evidence="1" id="KW-0472">Membrane</keyword>